<accession>A0A6J5LP84</accession>
<sequence length="58" mass="7276">MLNQNIFNYDEERQEALVCHNIALWYKLYKEEQLQLARQEYYHNKFLDDDMDRCLRGF</sequence>
<proteinExistence type="predicted"/>
<organism evidence="1">
    <name type="scientific">uncultured Caudovirales phage</name>
    <dbReference type="NCBI Taxonomy" id="2100421"/>
    <lineage>
        <taxon>Viruses</taxon>
        <taxon>Duplodnaviria</taxon>
        <taxon>Heunggongvirae</taxon>
        <taxon>Uroviricota</taxon>
        <taxon>Caudoviricetes</taxon>
        <taxon>Peduoviridae</taxon>
        <taxon>Maltschvirus</taxon>
        <taxon>Maltschvirus maltsch</taxon>
    </lineage>
</organism>
<protein>
    <submittedName>
        <fullName evidence="1">Uncharacterized protein</fullName>
    </submittedName>
</protein>
<evidence type="ECO:0000313" key="1">
    <source>
        <dbReference type="EMBL" id="CAB4134797.1"/>
    </source>
</evidence>
<name>A0A6J5LP84_9CAUD</name>
<gene>
    <name evidence="1" type="ORF">UFOVP281_6</name>
</gene>
<reference evidence="1" key="1">
    <citation type="submission" date="2020-04" db="EMBL/GenBank/DDBJ databases">
        <authorList>
            <person name="Chiriac C."/>
            <person name="Salcher M."/>
            <person name="Ghai R."/>
            <person name="Kavagutti S V."/>
        </authorList>
    </citation>
    <scope>NUCLEOTIDE SEQUENCE</scope>
</reference>
<dbReference type="EMBL" id="LR796295">
    <property type="protein sequence ID" value="CAB4134797.1"/>
    <property type="molecule type" value="Genomic_DNA"/>
</dbReference>